<name>A0A2G9S6Q7_AQUCT</name>
<organism evidence="3">
    <name type="scientific">Aquarana catesbeiana</name>
    <name type="common">American bullfrog</name>
    <name type="synonym">Rana catesbeiana</name>
    <dbReference type="NCBI Taxonomy" id="8400"/>
    <lineage>
        <taxon>Eukaryota</taxon>
        <taxon>Metazoa</taxon>
        <taxon>Chordata</taxon>
        <taxon>Craniata</taxon>
        <taxon>Vertebrata</taxon>
        <taxon>Euteleostomi</taxon>
        <taxon>Amphibia</taxon>
        <taxon>Batrachia</taxon>
        <taxon>Anura</taxon>
        <taxon>Neobatrachia</taxon>
        <taxon>Ranoidea</taxon>
        <taxon>Ranidae</taxon>
        <taxon>Aquarana</taxon>
    </lineage>
</organism>
<dbReference type="SUPFAM" id="SSF50923">
    <property type="entry name" value="Hemopexin-like domain"/>
    <property type="match status" value="1"/>
</dbReference>
<evidence type="ECO:0000256" key="2">
    <source>
        <dbReference type="SAM" id="MobiDB-lite"/>
    </source>
</evidence>
<sequence length="165" mass="18766">FLTGKNEKYEEEKKPVTTLAPAVPTPTSPVPDPCHDNLDAIILGPYGKTYAFKGDYVWTITDYGIGPLTRIQSMWKGLPGNLDAAVHSKRTKRTYFFKGDKFWRYTDFKLNSGYPKVLTRVPPNISAALFWEGNQKIFLLKVNNDSKLFTETQLISIFVQELLTL</sequence>
<feature type="region of interest" description="Disordered" evidence="2">
    <location>
        <begin position="1"/>
        <end position="30"/>
    </location>
</feature>
<feature type="repeat" description="Hemopexin" evidence="1">
    <location>
        <begin position="35"/>
        <end position="78"/>
    </location>
</feature>
<dbReference type="OrthoDB" id="406838at2759"/>
<dbReference type="InterPro" id="IPR018487">
    <property type="entry name" value="Hemopexin-like_repeat"/>
</dbReference>
<accession>A0A2G9S6Q7</accession>
<dbReference type="InterPro" id="IPR036375">
    <property type="entry name" value="Hemopexin-like_dom_sf"/>
</dbReference>
<dbReference type="PROSITE" id="PS51642">
    <property type="entry name" value="HEMOPEXIN_2"/>
    <property type="match status" value="2"/>
</dbReference>
<evidence type="ECO:0000256" key="1">
    <source>
        <dbReference type="PROSITE-ProRule" id="PRU01011"/>
    </source>
</evidence>
<dbReference type="InterPro" id="IPR018486">
    <property type="entry name" value="Hemopexin_CS"/>
</dbReference>
<feature type="compositionally biased region" description="Basic and acidic residues" evidence="2">
    <location>
        <begin position="1"/>
        <end position="15"/>
    </location>
</feature>
<dbReference type="SMART" id="SM00120">
    <property type="entry name" value="HX"/>
    <property type="match status" value="2"/>
</dbReference>
<dbReference type="PROSITE" id="PS00024">
    <property type="entry name" value="HEMOPEXIN"/>
    <property type="match status" value="1"/>
</dbReference>
<proteinExistence type="predicted"/>
<evidence type="ECO:0000313" key="3">
    <source>
        <dbReference type="EMBL" id="PIO35807.1"/>
    </source>
</evidence>
<protein>
    <submittedName>
        <fullName evidence="3">Uncharacterized protein</fullName>
    </submittedName>
</protein>
<gene>
    <name evidence="3" type="ORF">AB205_0006120</name>
</gene>
<dbReference type="Gene3D" id="2.110.10.10">
    <property type="entry name" value="Hemopexin-like domain"/>
    <property type="match status" value="1"/>
</dbReference>
<feature type="non-terminal residue" evidence="3">
    <location>
        <position position="1"/>
    </location>
</feature>
<reference evidence="3" key="1">
    <citation type="submission" date="2017-08" db="EMBL/GenBank/DDBJ databases">
        <title>Assembly of the North American Bullfrog Genome.</title>
        <authorList>
            <person name="Warren R.L."/>
            <person name="Vandervalk B.P."/>
            <person name="Kucuk E."/>
            <person name="Birol I."/>
            <person name="Helbing C."/>
            <person name="Pandoh P."/>
            <person name="Behsaz B."/>
            <person name="Mohamadi H."/>
            <person name="Chu J."/>
            <person name="Jackman S."/>
            <person name="Hammond S.A."/>
            <person name="Veldhoen N."/>
            <person name="Kirk H."/>
            <person name="Zhao Y."/>
            <person name="Coope R."/>
            <person name="Pleasance S."/>
            <person name="Moore R."/>
            <person name="Holt R."/>
        </authorList>
    </citation>
    <scope>NUCLEOTIDE SEQUENCE</scope>
    <source>
        <strain evidence="3">Bruno</strain>
        <tissue evidence="3">Liver</tissue>
    </source>
</reference>
<feature type="repeat" description="Hemopexin" evidence="1">
    <location>
        <begin position="79"/>
        <end position="125"/>
    </location>
</feature>
<dbReference type="Pfam" id="PF00045">
    <property type="entry name" value="Hemopexin"/>
    <property type="match status" value="1"/>
</dbReference>
<dbReference type="FunFam" id="2.110.10.10:FF:000008">
    <property type="entry name" value="Matrix metallopeptidase 19"/>
    <property type="match status" value="1"/>
</dbReference>
<dbReference type="AlphaFoldDB" id="A0A2G9S6Q7"/>
<dbReference type="EMBL" id="KV925949">
    <property type="protein sequence ID" value="PIO35807.1"/>
    <property type="molecule type" value="Genomic_DNA"/>
</dbReference>